<dbReference type="OrthoDB" id="9793465at2"/>
<dbReference type="RefSeq" id="WP_023858877.1">
    <property type="nucleotide sequence ID" value="NZ_AZFH01000001.1"/>
</dbReference>
<proteinExistence type="inferred from homology"/>
<organism evidence="3 4">
    <name type="scientific">Ligilactobacillus equi DSM 15833 = JCM 10991</name>
    <dbReference type="NCBI Taxonomy" id="1423740"/>
    <lineage>
        <taxon>Bacteria</taxon>
        <taxon>Bacillati</taxon>
        <taxon>Bacillota</taxon>
        <taxon>Bacilli</taxon>
        <taxon>Lactobacillales</taxon>
        <taxon>Lactobacillaceae</taxon>
        <taxon>Ligilactobacillus</taxon>
    </lineage>
</organism>
<accession>A0A0R1TV44</accession>
<gene>
    <name evidence="3" type="ORF">FC36_GL000570</name>
</gene>
<dbReference type="PANTHER" id="PTHR34297">
    <property type="entry name" value="HYPOTHETICAL CYTOSOLIC PROTEIN-RELATED"/>
    <property type="match status" value="1"/>
</dbReference>
<comment type="caution">
    <text evidence="3">The sequence shown here is derived from an EMBL/GenBank/DDBJ whole genome shotgun (WGS) entry which is preliminary data.</text>
</comment>
<dbReference type="AlphaFoldDB" id="A0A0R1TV44"/>
<dbReference type="PATRIC" id="fig|1423740.3.peg.616"/>
<evidence type="ECO:0000313" key="4">
    <source>
        <dbReference type="Proteomes" id="UP000051048"/>
    </source>
</evidence>
<dbReference type="Proteomes" id="UP000051048">
    <property type="component" value="Unassembled WGS sequence"/>
</dbReference>
<evidence type="ECO:0000256" key="1">
    <source>
        <dbReference type="ARBA" id="ARBA00005721"/>
    </source>
</evidence>
<dbReference type="Pfam" id="PF03780">
    <property type="entry name" value="Asp23"/>
    <property type="match status" value="1"/>
</dbReference>
<sequence>MAEDNYIVLASDEPSLGTVQIAPEVIEVIIGIAARKVDGVYSMRGTLANNFSELFGRQSRGKGVKLNQDEQGLKVDVYAYLNYGVSVPKVAEQIQEKVKQQVMFMTNLTLDQVDVHVQGVVPEKNDGQPAIDPDNLFGEEEEK</sequence>
<comment type="similarity">
    <text evidence="1">Belongs to the asp23 family.</text>
</comment>
<feature type="region of interest" description="Disordered" evidence="2">
    <location>
        <begin position="123"/>
        <end position="143"/>
    </location>
</feature>
<protein>
    <submittedName>
        <fullName evidence="3">Alkaline shock protein</fullName>
    </submittedName>
</protein>
<evidence type="ECO:0000313" key="3">
    <source>
        <dbReference type="EMBL" id="KRL85200.1"/>
    </source>
</evidence>
<dbReference type="InterPro" id="IPR005531">
    <property type="entry name" value="Asp23"/>
</dbReference>
<dbReference type="STRING" id="1423740.FC36_GL000570"/>
<reference evidence="3 4" key="1">
    <citation type="journal article" date="2015" name="Genome Announc.">
        <title>Expanding the biotechnology potential of lactobacilli through comparative genomics of 213 strains and associated genera.</title>
        <authorList>
            <person name="Sun Z."/>
            <person name="Harris H.M."/>
            <person name="McCann A."/>
            <person name="Guo C."/>
            <person name="Argimon S."/>
            <person name="Zhang W."/>
            <person name="Yang X."/>
            <person name="Jeffery I.B."/>
            <person name="Cooney J.C."/>
            <person name="Kagawa T.F."/>
            <person name="Liu W."/>
            <person name="Song Y."/>
            <person name="Salvetti E."/>
            <person name="Wrobel A."/>
            <person name="Rasinkangas P."/>
            <person name="Parkhill J."/>
            <person name="Rea M.C."/>
            <person name="O'Sullivan O."/>
            <person name="Ritari J."/>
            <person name="Douillard F.P."/>
            <person name="Paul Ross R."/>
            <person name="Yang R."/>
            <person name="Briner A.E."/>
            <person name="Felis G.E."/>
            <person name="de Vos W.M."/>
            <person name="Barrangou R."/>
            <person name="Klaenhammer T.R."/>
            <person name="Caufield P.W."/>
            <person name="Cui Y."/>
            <person name="Zhang H."/>
            <person name="O'Toole P.W."/>
        </authorList>
    </citation>
    <scope>NUCLEOTIDE SEQUENCE [LARGE SCALE GENOMIC DNA]</scope>
    <source>
        <strain evidence="3 4">DSM 15833</strain>
    </source>
</reference>
<dbReference type="EMBL" id="AZFH01000001">
    <property type="protein sequence ID" value="KRL85200.1"/>
    <property type="molecule type" value="Genomic_DNA"/>
</dbReference>
<name>A0A0R1TV44_9LACO</name>
<evidence type="ECO:0000256" key="2">
    <source>
        <dbReference type="SAM" id="MobiDB-lite"/>
    </source>
</evidence>
<dbReference type="PANTHER" id="PTHR34297:SF1">
    <property type="entry name" value="ASP23_GLS24 FAMILY ENVELOPE STRESS RESPONSE PROTEIN"/>
    <property type="match status" value="1"/>
</dbReference>